<evidence type="ECO:0000256" key="1">
    <source>
        <dbReference type="SAM" id="MobiDB-lite"/>
    </source>
</evidence>
<proteinExistence type="predicted"/>
<dbReference type="AlphaFoldDB" id="A0A0E0LYT9"/>
<reference evidence="2" key="2">
    <citation type="submission" date="2018-05" db="EMBL/GenBank/DDBJ databases">
        <title>OpunRS2 (Oryza punctata Reference Sequence Version 2).</title>
        <authorList>
            <person name="Zhang J."/>
            <person name="Kudrna D."/>
            <person name="Lee S."/>
            <person name="Talag J."/>
            <person name="Welchert J."/>
            <person name="Wing R.A."/>
        </authorList>
    </citation>
    <scope>NUCLEOTIDE SEQUENCE [LARGE SCALE GENOMIC DNA]</scope>
</reference>
<organism evidence="2">
    <name type="scientific">Oryza punctata</name>
    <name type="common">Red rice</name>
    <dbReference type="NCBI Taxonomy" id="4537"/>
    <lineage>
        <taxon>Eukaryota</taxon>
        <taxon>Viridiplantae</taxon>
        <taxon>Streptophyta</taxon>
        <taxon>Embryophyta</taxon>
        <taxon>Tracheophyta</taxon>
        <taxon>Spermatophyta</taxon>
        <taxon>Magnoliopsida</taxon>
        <taxon>Liliopsida</taxon>
        <taxon>Poales</taxon>
        <taxon>Poaceae</taxon>
        <taxon>BOP clade</taxon>
        <taxon>Oryzoideae</taxon>
        <taxon>Oryzeae</taxon>
        <taxon>Oryzinae</taxon>
        <taxon>Oryza</taxon>
    </lineage>
</organism>
<protein>
    <submittedName>
        <fullName evidence="2">Uncharacterized protein</fullName>
    </submittedName>
</protein>
<accession>A0A0E0LYT9</accession>
<reference evidence="2" key="1">
    <citation type="submission" date="2015-04" db="UniProtKB">
        <authorList>
            <consortium name="EnsemblPlants"/>
        </authorList>
    </citation>
    <scope>IDENTIFICATION</scope>
</reference>
<feature type="region of interest" description="Disordered" evidence="1">
    <location>
        <begin position="113"/>
        <end position="137"/>
    </location>
</feature>
<keyword evidence="3" id="KW-1185">Reference proteome</keyword>
<sequence length="154" mass="16778">MSLAECNLCCLSCVDGPEPAQYLILKSDCEPIMYVTRQDVFSLKPAGTASFSTAGICFTTTFSSQMLLPPPETSTFSRAHRNRIVLDLTGGTSLFSDLLLICQHRLGVALEEEDDTPAVDGSGWRAVRTREEDDAPMVETKALLEQASAEEPET</sequence>
<dbReference type="Proteomes" id="UP000026962">
    <property type="component" value="Chromosome 9"/>
</dbReference>
<name>A0A0E0LYT9_ORYPU</name>
<evidence type="ECO:0000313" key="2">
    <source>
        <dbReference type="EnsemblPlants" id="OPUNC09G01960.1"/>
    </source>
</evidence>
<dbReference type="EnsemblPlants" id="OPUNC09G01960.1">
    <property type="protein sequence ID" value="OPUNC09G01960.1"/>
    <property type="gene ID" value="OPUNC09G01960"/>
</dbReference>
<dbReference type="Gramene" id="OPUNC09G01960.1">
    <property type="protein sequence ID" value="OPUNC09G01960.1"/>
    <property type="gene ID" value="OPUNC09G01960"/>
</dbReference>
<evidence type="ECO:0000313" key="3">
    <source>
        <dbReference type="Proteomes" id="UP000026962"/>
    </source>
</evidence>
<dbReference type="HOGENOM" id="CLU_1707173_0_0_1"/>